<dbReference type="CDD" id="cd02966">
    <property type="entry name" value="TlpA_like_family"/>
    <property type="match status" value="1"/>
</dbReference>
<protein>
    <submittedName>
        <fullName evidence="1">TlpA family protein disulfide reductase</fullName>
    </submittedName>
</protein>
<evidence type="ECO:0000313" key="2">
    <source>
        <dbReference type="Proteomes" id="UP000724964"/>
    </source>
</evidence>
<name>A0ABS3AQ54_9ACTN</name>
<proteinExistence type="predicted"/>
<dbReference type="Proteomes" id="UP000724964">
    <property type="component" value="Unassembled WGS sequence"/>
</dbReference>
<keyword evidence="2" id="KW-1185">Reference proteome</keyword>
<dbReference type="Gene3D" id="3.40.30.10">
    <property type="entry name" value="Glutaredoxin"/>
    <property type="match status" value="1"/>
</dbReference>
<reference evidence="1" key="1">
    <citation type="submission" date="2021-02" db="EMBL/GenBank/DDBJ databases">
        <title>Activity-based single-cell genomes from oceanic crustal fluid captures similar information to metagenomic and metatranscriptomic surveys with orders of magnitude less sampling.</title>
        <authorList>
            <person name="D'Angelo T.S."/>
            <person name="Orcutt B.N."/>
        </authorList>
    </citation>
    <scope>NUCLEOTIDE SEQUENCE [LARGE SCALE GENOMIC DNA]</scope>
    <source>
        <strain evidence="1">AH-315-J10</strain>
    </source>
</reference>
<dbReference type="NCBIfam" id="NF041054">
    <property type="entry name" value="WAxxUGC_long"/>
    <property type="match status" value="1"/>
</dbReference>
<comment type="caution">
    <text evidence="1">The sequence shown here is derived from an EMBL/GenBank/DDBJ whole genome shotgun (WGS) entry which is preliminary data.</text>
</comment>
<dbReference type="SUPFAM" id="SSF52833">
    <property type="entry name" value="Thioredoxin-like"/>
    <property type="match status" value="1"/>
</dbReference>
<accession>A0ABS3AQ54</accession>
<sequence length="238" mass="26392">MPVWQALYEELESKGVTVVTVALDIDPEKARHWIEAAAPTHPSLIDSHHRIDELLGISNVPMAVWIDESGTLVRPAEAAAIKVSALRSIEITDDLAENLKLVLTEVKAMPDTGDAYRAAIVDWVEKGSDSEFALEPYEVIARSQPRPKQHSEAAACFAMGNHLFETEGKEAAIEWWKRAHALYPENWTYKRQAWTLETTPDGEPSDLLQEVDDAYGTSWIDSVLELGGGANYTVVPDL</sequence>
<dbReference type="InterPro" id="IPR036249">
    <property type="entry name" value="Thioredoxin-like_sf"/>
</dbReference>
<organism evidence="1 2">
    <name type="scientific">Acidimicrobium ferrooxidans</name>
    <dbReference type="NCBI Taxonomy" id="53635"/>
    <lineage>
        <taxon>Bacteria</taxon>
        <taxon>Bacillati</taxon>
        <taxon>Actinomycetota</taxon>
        <taxon>Acidimicrobiia</taxon>
        <taxon>Acidimicrobiales</taxon>
        <taxon>Acidimicrobiaceae</taxon>
        <taxon>Acidimicrobium</taxon>
    </lineage>
</organism>
<gene>
    <name evidence="1" type="ORF">JYT35_01095</name>
</gene>
<dbReference type="EMBL" id="JAFIUH010000021">
    <property type="protein sequence ID" value="MBN4059693.1"/>
    <property type="molecule type" value="Genomic_DNA"/>
</dbReference>
<evidence type="ECO:0000313" key="1">
    <source>
        <dbReference type="EMBL" id="MBN4059693.1"/>
    </source>
</evidence>